<evidence type="ECO:0000256" key="3">
    <source>
        <dbReference type="ARBA" id="ARBA00022525"/>
    </source>
</evidence>
<keyword evidence="4 10" id="KW-0732">Signal</keyword>
<sequence>MVVAAAATSVLSLCDFAAVADSVAGGTTSGSPGVLSGNTVQAPVHVPVNVCGNTVDVLALLNPAFGNSCANGASRPEPVTPDVPEPTVPGDTGTQQPPPPTGVVTPPPAVSTPPAVNPPAPPATPAEPVRPGSSVPEPASESSTGDSSTGRESEPVRASRESRPELAETGSATTLAASGLSALLIAGGVILYRRGRSTSFR</sequence>
<evidence type="ECO:0000259" key="11">
    <source>
        <dbReference type="PROSITE" id="PS51884"/>
    </source>
</evidence>
<feature type="compositionally biased region" description="Basic and acidic residues" evidence="8">
    <location>
        <begin position="149"/>
        <end position="166"/>
    </location>
</feature>
<accession>A0A3M0ICT8</accession>
<dbReference type="AlphaFoldDB" id="A0A3M0ICT8"/>
<dbReference type="PROSITE" id="PS51884">
    <property type="entry name" value="CHAPLIN"/>
    <property type="match status" value="1"/>
</dbReference>
<feature type="chain" id="PRO_5018282241" description="Chaplin domain-containing protein" evidence="10">
    <location>
        <begin position="21"/>
        <end position="201"/>
    </location>
</feature>
<evidence type="ECO:0000313" key="12">
    <source>
        <dbReference type="EMBL" id="RMB86282.1"/>
    </source>
</evidence>
<keyword evidence="6 7" id="KW-0034">Amyloid</keyword>
<dbReference type="Pfam" id="PF03777">
    <property type="entry name" value="ChpA-C"/>
    <property type="match status" value="1"/>
</dbReference>
<dbReference type="Proteomes" id="UP000270471">
    <property type="component" value="Unassembled WGS sequence"/>
</dbReference>
<name>A0A3M0ICT8_9ACTN</name>
<dbReference type="InterPro" id="IPR005528">
    <property type="entry name" value="ChpA-H"/>
</dbReference>
<keyword evidence="2" id="KW-0134">Cell wall</keyword>
<dbReference type="OrthoDB" id="3544424at2"/>
<feature type="domain" description="Chaplin" evidence="11">
    <location>
        <begin position="31"/>
        <end position="71"/>
    </location>
</feature>
<reference evidence="12 13" key="1">
    <citation type="submission" date="2017-11" db="EMBL/GenBank/DDBJ databases">
        <title>Draft genome of actinobacteria isolated from guarana (Paullinia cupana (Mart.) Ducke.</title>
        <authorList>
            <person name="Siqueira K.A."/>
            <person name="Liotti R.G."/>
            <person name="Mendes T.A.O."/>
            <person name="Soares M.A."/>
        </authorList>
    </citation>
    <scope>NUCLEOTIDE SEQUENCE [LARGE SCALE GENOMIC DNA]</scope>
    <source>
        <strain evidence="12 13">193</strain>
    </source>
</reference>
<keyword evidence="5" id="KW-0130">Cell adhesion</keyword>
<feature type="region of interest" description="Disordered" evidence="8">
    <location>
        <begin position="72"/>
        <end position="172"/>
    </location>
</feature>
<evidence type="ECO:0000256" key="1">
    <source>
        <dbReference type="ARBA" id="ARBA00004191"/>
    </source>
</evidence>
<evidence type="ECO:0000256" key="2">
    <source>
        <dbReference type="ARBA" id="ARBA00022512"/>
    </source>
</evidence>
<proteinExistence type="predicted"/>
<dbReference type="GO" id="GO:0007155">
    <property type="term" value="P:cell adhesion"/>
    <property type="evidence" value="ECO:0007669"/>
    <property type="project" value="UniProtKB-KW"/>
</dbReference>
<organism evidence="12 13">
    <name type="scientific">Streptomyces shenzhenensis</name>
    <dbReference type="NCBI Taxonomy" id="943815"/>
    <lineage>
        <taxon>Bacteria</taxon>
        <taxon>Bacillati</taxon>
        <taxon>Actinomycetota</taxon>
        <taxon>Actinomycetes</taxon>
        <taxon>Kitasatosporales</taxon>
        <taxon>Streptomycetaceae</taxon>
        <taxon>Streptomyces</taxon>
    </lineage>
</organism>
<gene>
    <name evidence="12" type="ORF">CTZ28_08425</name>
</gene>
<evidence type="ECO:0000256" key="9">
    <source>
        <dbReference type="SAM" id="Phobius"/>
    </source>
</evidence>
<feature type="signal peptide" evidence="10">
    <location>
        <begin position="1"/>
        <end position="20"/>
    </location>
</feature>
<evidence type="ECO:0000256" key="7">
    <source>
        <dbReference type="PROSITE-ProRule" id="PRU01232"/>
    </source>
</evidence>
<evidence type="ECO:0000313" key="13">
    <source>
        <dbReference type="Proteomes" id="UP000270471"/>
    </source>
</evidence>
<protein>
    <recommendedName>
        <fullName evidence="11">Chaplin domain-containing protein</fullName>
    </recommendedName>
</protein>
<feature type="compositionally biased region" description="Pro residues" evidence="8">
    <location>
        <begin position="96"/>
        <end position="125"/>
    </location>
</feature>
<evidence type="ECO:0000256" key="5">
    <source>
        <dbReference type="ARBA" id="ARBA00022889"/>
    </source>
</evidence>
<evidence type="ECO:0000256" key="6">
    <source>
        <dbReference type="ARBA" id="ARBA00023087"/>
    </source>
</evidence>
<comment type="caution">
    <text evidence="12">The sequence shown here is derived from an EMBL/GenBank/DDBJ whole genome shotgun (WGS) entry which is preliminary data.</text>
</comment>
<dbReference type="EMBL" id="PENI01000004">
    <property type="protein sequence ID" value="RMB86282.1"/>
    <property type="molecule type" value="Genomic_DNA"/>
</dbReference>
<keyword evidence="9" id="KW-0472">Membrane</keyword>
<keyword evidence="9" id="KW-1133">Transmembrane helix</keyword>
<evidence type="ECO:0000256" key="10">
    <source>
        <dbReference type="SAM" id="SignalP"/>
    </source>
</evidence>
<evidence type="ECO:0000256" key="8">
    <source>
        <dbReference type="SAM" id="MobiDB-lite"/>
    </source>
</evidence>
<feature type="transmembrane region" description="Helical" evidence="9">
    <location>
        <begin position="172"/>
        <end position="192"/>
    </location>
</feature>
<comment type="subcellular location">
    <subcellularLocation>
        <location evidence="1">Secreted</location>
        <location evidence="1">Cell wall</location>
    </subcellularLocation>
</comment>
<dbReference type="NCBIfam" id="TIGR01167">
    <property type="entry name" value="LPXTG_anchor"/>
    <property type="match status" value="1"/>
</dbReference>
<keyword evidence="9" id="KW-0812">Transmembrane</keyword>
<evidence type="ECO:0000256" key="4">
    <source>
        <dbReference type="ARBA" id="ARBA00022729"/>
    </source>
</evidence>
<feature type="compositionally biased region" description="Pro residues" evidence="8">
    <location>
        <begin position="78"/>
        <end position="87"/>
    </location>
</feature>
<keyword evidence="13" id="KW-1185">Reference proteome</keyword>
<keyword evidence="3" id="KW-0964">Secreted</keyword>